<sequence length="204" mass="23406">MRPIVLLEAIRKILTKIFNNRLNKYLSNNSILQKNNRAGVQGSSCMEIIFNIQASITAAKNLNKPLFIMIQDLSKAYDRVNIPLLEKSLQRICIPSPIITFIINLFTNRTNQVIFEDWIGDPYDVLTGIDQGESICPLLWVIYYDPLFEAINNSVFPGIEYTSHIPRSCFFPKPENHDDNDIIKETLSHKVLGYLDDTTWLAET</sequence>
<evidence type="ECO:0000313" key="5">
    <source>
        <dbReference type="Proteomes" id="UP000022910"/>
    </source>
</evidence>
<comment type="caution">
    <text evidence="4">The sequence shown here is derived from an EMBL/GenBank/DDBJ whole genome shotgun (WGS) entry which is preliminary data.</text>
</comment>
<evidence type="ECO:0000313" key="4">
    <source>
        <dbReference type="EMBL" id="EXX79414.1"/>
    </source>
</evidence>
<dbReference type="PANTHER" id="PTHR19446">
    <property type="entry name" value="REVERSE TRANSCRIPTASES"/>
    <property type="match status" value="1"/>
</dbReference>
<dbReference type="AlphaFoldDB" id="A0A015LI89"/>
<name>A0A015LI89_RHIIW</name>
<dbReference type="EMBL" id="JEMT01024997">
    <property type="protein sequence ID" value="EXX61835.1"/>
    <property type="molecule type" value="Genomic_DNA"/>
</dbReference>
<protein>
    <recommendedName>
        <fullName evidence="1">Reverse transcriptase domain-containing protein</fullName>
    </recommendedName>
</protein>
<keyword evidence="5" id="KW-1185">Reference proteome</keyword>
<feature type="domain" description="Reverse transcriptase" evidence="1">
    <location>
        <begin position="1"/>
        <end position="204"/>
    </location>
</feature>
<dbReference type="EMBL" id="JEMT01003708">
    <property type="protein sequence ID" value="EXX79414.1"/>
    <property type="molecule type" value="Genomic_DNA"/>
</dbReference>
<evidence type="ECO:0000313" key="3">
    <source>
        <dbReference type="EMBL" id="EXX78949.1"/>
    </source>
</evidence>
<dbReference type="EMBL" id="JEMT01006791">
    <property type="protein sequence ID" value="EXX78949.1"/>
    <property type="molecule type" value="Genomic_DNA"/>
</dbReference>
<dbReference type="HOGENOM" id="CLU_002435_6_1_1"/>
<dbReference type="InterPro" id="IPR000477">
    <property type="entry name" value="RT_dom"/>
</dbReference>
<gene>
    <name evidence="4" type="ORF">RirG_005840</name>
    <name evidence="3" type="ORF">RirG_010310</name>
    <name evidence="2" type="ORF">RirG_167450</name>
</gene>
<accession>A0A015LI89</accession>
<evidence type="ECO:0000313" key="2">
    <source>
        <dbReference type="EMBL" id="EXX61835.1"/>
    </source>
</evidence>
<dbReference type="PROSITE" id="PS50878">
    <property type="entry name" value="RT_POL"/>
    <property type="match status" value="1"/>
</dbReference>
<evidence type="ECO:0000259" key="1">
    <source>
        <dbReference type="PROSITE" id="PS50878"/>
    </source>
</evidence>
<organism evidence="4 5">
    <name type="scientific">Rhizophagus irregularis (strain DAOM 197198w)</name>
    <name type="common">Glomus intraradices</name>
    <dbReference type="NCBI Taxonomy" id="1432141"/>
    <lineage>
        <taxon>Eukaryota</taxon>
        <taxon>Fungi</taxon>
        <taxon>Fungi incertae sedis</taxon>
        <taxon>Mucoromycota</taxon>
        <taxon>Glomeromycotina</taxon>
        <taxon>Glomeromycetes</taxon>
        <taxon>Glomerales</taxon>
        <taxon>Glomeraceae</taxon>
        <taxon>Rhizophagus</taxon>
    </lineage>
</organism>
<proteinExistence type="predicted"/>
<dbReference type="Proteomes" id="UP000022910">
    <property type="component" value="Unassembled WGS sequence"/>
</dbReference>
<reference evidence="4 5" key="1">
    <citation type="submission" date="2014-02" db="EMBL/GenBank/DDBJ databases">
        <title>Single nucleus genome sequencing reveals high similarity among nuclei of an endomycorrhizal fungus.</title>
        <authorList>
            <person name="Lin K."/>
            <person name="Geurts R."/>
            <person name="Zhang Z."/>
            <person name="Limpens E."/>
            <person name="Saunders D.G."/>
            <person name="Mu D."/>
            <person name="Pang E."/>
            <person name="Cao H."/>
            <person name="Cha H."/>
            <person name="Lin T."/>
            <person name="Zhou Q."/>
            <person name="Shang Y."/>
            <person name="Li Y."/>
            <person name="Ivanov S."/>
            <person name="Sharma T."/>
            <person name="Velzen R.V."/>
            <person name="Ruijter N.D."/>
            <person name="Aanen D.K."/>
            <person name="Win J."/>
            <person name="Kamoun S."/>
            <person name="Bisseling T."/>
            <person name="Huang S."/>
        </authorList>
    </citation>
    <scope>NUCLEOTIDE SEQUENCE [LARGE SCALE GENOMIC DNA]</scope>
    <source>
        <strain evidence="4">DAOM 197198w</strain>
        <strain evidence="5">DAOM197198w</strain>
    </source>
</reference>
<dbReference type="Pfam" id="PF00078">
    <property type="entry name" value="RVT_1"/>
    <property type="match status" value="1"/>
</dbReference>